<gene>
    <name evidence="8" type="ORF">PROFUN_03126</name>
</gene>
<accession>A0A2P6NQA6</accession>
<comment type="similarity">
    <text evidence="1">Belongs to the 1-acyl-sn-glycerol-3-phosphate acyltransferase family.</text>
</comment>
<keyword evidence="3" id="KW-0012">Acyltransferase</keyword>
<dbReference type="SUPFAM" id="SSF46689">
    <property type="entry name" value="Homeodomain-like"/>
    <property type="match status" value="1"/>
</dbReference>
<evidence type="ECO:0000313" key="8">
    <source>
        <dbReference type="EMBL" id="PRP86139.1"/>
    </source>
</evidence>
<name>A0A2P6NQA6_9EUKA</name>
<dbReference type="Pfam" id="PF00046">
    <property type="entry name" value="Homeodomain"/>
    <property type="match status" value="1"/>
</dbReference>
<feature type="transmembrane region" description="Helical" evidence="6">
    <location>
        <begin position="389"/>
        <end position="405"/>
    </location>
</feature>
<comment type="subcellular location">
    <subcellularLocation>
        <location evidence="4 5">Nucleus</location>
    </subcellularLocation>
</comment>
<dbReference type="InterPro" id="IPR032098">
    <property type="entry name" value="Acyltransf_C"/>
</dbReference>
<feature type="transmembrane region" description="Helical" evidence="6">
    <location>
        <begin position="365"/>
        <end position="383"/>
    </location>
</feature>
<sequence length="568" mass="66894">MKQSIIPDVYKPKNANLAQIDPRLNDSIKHPPRIPPFYIVRCIILLLTIATVAVLPIVPLHFLPLIILLPLGQEKIWIEWCNGCTNLWFQCFLILLEKVNGYQLIFTGTNMKKEDWALGLCNHPSEADWVYFWSILERAGRMGQHRVIMKNIISNVPGIGWGMLNLEFLMLTRNWQKDEIQMEWSLRKYLKYYTPFFLLLFPEGTDFTPVKRARCEQWAKENDAPVYKRLLTPKVKGFQKAVYDFTVAYDDNVKPTIVTAMAGWYPKRIHYHIRRFSSDQIPHDEAQLQEWLYERYREKDTLLEYFTQNKRFPTPSDISEDLTLQFQGQNFGPTFLFGDAPICETREGRVTIPPFQMTPFPWMNYWWLAYLCIICCVCVWAIFEYSWVMWLFIVGWTFFICSSLFDKIKNHTSNAIEDEHPGTARLNRDLLPIWTFIHPRATARNQSRIPGHRGTLHPLQRANYVYMKISDIVHRTNTSSLPPIDFTSTSGIHEEENKNAPDVPEAAARARRVVLPQEQKDYLEAIFQEKPYPDNELKMELAERFKTTPRKIQVWFQNRRQKQKSENG</sequence>
<proteinExistence type="inferred from homology"/>
<dbReference type="SMART" id="SM00563">
    <property type="entry name" value="PlsC"/>
    <property type="match status" value="1"/>
</dbReference>
<evidence type="ECO:0000259" key="7">
    <source>
        <dbReference type="PROSITE" id="PS50071"/>
    </source>
</evidence>
<dbReference type="GO" id="GO:0005783">
    <property type="term" value="C:endoplasmic reticulum"/>
    <property type="evidence" value="ECO:0007669"/>
    <property type="project" value="TreeGrafter"/>
</dbReference>
<evidence type="ECO:0000256" key="6">
    <source>
        <dbReference type="SAM" id="Phobius"/>
    </source>
</evidence>
<keyword evidence="4 5" id="KW-0371">Homeobox</keyword>
<evidence type="ECO:0000256" key="3">
    <source>
        <dbReference type="ARBA" id="ARBA00023315"/>
    </source>
</evidence>
<dbReference type="GO" id="GO:0005634">
    <property type="term" value="C:nucleus"/>
    <property type="evidence" value="ECO:0007669"/>
    <property type="project" value="UniProtKB-SubCell"/>
</dbReference>
<dbReference type="GO" id="GO:0003677">
    <property type="term" value="F:DNA binding"/>
    <property type="evidence" value="ECO:0007669"/>
    <property type="project" value="UniProtKB-UniRule"/>
</dbReference>
<keyword evidence="4 5" id="KW-0539">Nucleus</keyword>
<keyword evidence="2" id="KW-0808">Transferase</keyword>
<reference evidence="8 9" key="1">
    <citation type="journal article" date="2018" name="Genome Biol. Evol.">
        <title>Multiple Roots of Fruiting Body Formation in Amoebozoa.</title>
        <authorList>
            <person name="Hillmann F."/>
            <person name="Forbes G."/>
            <person name="Novohradska S."/>
            <person name="Ferling I."/>
            <person name="Riege K."/>
            <person name="Groth M."/>
            <person name="Westermann M."/>
            <person name="Marz M."/>
            <person name="Spaller T."/>
            <person name="Winckler T."/>
            <person name="Schaap P."/>
            <person name="Glockner G."/>
        </authorList>
    </citation>
    <scope>NUCLEOTIDE SEQUENCE [LARGE SCALE GENOMIC DNA]</scope>
    <source>
        <strain evidence="8 9">Jena</strain>
    </source>
</reference>
<evidence type="ECO:0000256" key="4">
    <source>
        <dbReference type="PROSITE-ProRule" id="PRU00108"/>
    </source>
</evidence>
<dbReference type="PROSITE" id="PS50071">
    <property type="entry name" value="HOMEOBOX_2"/>
    <property type="match status" value="1"/>
</dbReference>
<dbReference type="SUPFAM" id="SSF69593">
    <property type="entry name" value="Glycerol-3-phosphate (1)-acyltransferase"/>
    <property type="match status" value="1"/>
</dbReference>
<keyword evidence="9" id="KW-1185">Reference proteome</keyword>
<organism evidence="8 9">
    <name type="scientific">Planoprotostelium fungivorum</name>
    <dbReference type="NCBI Taxonomy" id="1890364"/>
    <lineage>
        <taxon>Eukaryota</taxon>
        <taxon>Amoebozoa</taxon>
        <taxon>Evosea</taxon>
        <taxon>Variosea</taxon>
        <taxon>Cavosteliida</taxon>
        <taxon>Cavosteliaceae</taxon>
        <taxon>Planoprotostelium</taxon>
    </lineage>
</organism>
<dbReference type="CDD" id="cd07990">
    <property type="entry name" value="LPLAT_LCLAT1-like"/>
    <property type="match status" value="1"/>
</dbReference>
<dbReference type="CDD" id="cd00086">
    <property type="entry name" value="homeodomain"/>
    <property type="match status" value="1"/>
</dbReference>
<keyword evidence="6" id="KW-1133">Transmembrane helix</keyword>
<dbReference type="InterPro" id="IPR009057">
    <property type="entry name" value="Homeodomain-like_sf"/>
</dbReference>
<dbReference type="PANTHER" id="PTHR10983:SF16">
    <property type="entry name" value="LYSOCARDIOLIPIN ACYLTRANSFERASE 1"/>
    <property type="match status" value="1"/>
</dbReference>
<dbReference type="Pfam" id="PF16076">
    <property type="entry name" value="Acyltransf_C"/>
    <property type="match status" value="1"/>
</dbReference>
<evidence type="ECO:0000256" key="2">
    <source>
        <dbReference type="ARBA" id="ARBA00022679"/>
    </source>
</evidence>
<dbReference type="SMART" id="SM00389">
    <property type="entry name" value="HOX"/>
    <property type="match status" value="1"/>
</dbReference>
<feature type="domain" description="Homeobox" evidence="7">
    <location>
        <begin position="506"/>
        <end position="566"/>
    </location>
</feature>
<keyword evidence="4 5" id="KW-0238">DNA-binding</keyword>
<dbReference type="InterPro" id="IPR002123">
    <property type="entry name" value="Plipid/glycerol_acylTrfase"/>
</dbReference>
<feature type="DNA-binding region" description="Homeobox" evidence="4">
    <location>
        <begin position="508"/>
        <end position="567"/>
    </location>
</feature>
<dbReference type="PANTHER" id="PTHR10983">
    <property type="entry name" value="1-ACYLGLYCEROL-3-PHOSPHATE ACYLTRANSFERASE-RELATED"/>
    <property type="match status" value="1"/>
</dbReference>
<dbReference type="Gene3D" id="1.10.10.60">
    <property type="entry name" value="Homeodomain-like"/>
    <property type="match status" value="1"/>
</dbReference>
<dbReference type="InParanoid" id="A0A2P6NQA6"/>
<dbReference type="Pfam" id="PF01553">
    <property type="entry name" value="Acyltransferase"/>
    <property type="match status" value="1"/>
</dbReference>
<protein>
    <recommendedName>
        <fullName evidence="7">Homeobox domain-containing protein</fullName>
    </recommendedName>
</protein>
<dbReference type="GO" id="GO:0016746">
    <property type="term" value="F:acyltransferase activity"/>
    <property type="evidence" value="ECO:0007669"/>
    <property type="project" value="UniProtKB-KW"/>
</dbReference>
<dbReference type="OrthoDB" id="189226at2759"/>
<dbReference type="InterPro" id="IPR001356">
    <property type="entry name" value="HD"/>
</dbReference>
<evidence type="ECO:0000313" key="9">
    <source>
        <dbReference type="Proteomes" id="UP000241769"/>
    </source>
</evidence>
<dbReference type="Proteomes" id="UP000241769">
    <property type="component" value="Unassembled WGS sequence"/>
</dbReference>
<dbReference type="GO" id="GO:0036149">
    <property type="term" value="P:phosphatidylinositol acyl-chain remodeling"/>
    <property type="evidence" value="ECO:0007669"/>
    <property type="project" value="TreeGrafter"/>
</dbReference>
<evidence type="ECO:0000256" key="1">
    <source>
        <dbReference type="ARBA" id="ARBA00008655"/>
    </source>
</evidence>
<dbReference type="EMBL" id="MDYQ01000035">
    <property type="protein sequence ID" value="PRP86139.1"/>
    <property type="molecule type" value="Genomic_DNA"/>
</dbReference>
<dbReference type="STRING" id="1890364.A0A2P6NQA6"/>
<feature type="transmembrane region" description="Helical" evidence="6">
    <location>
        <begin position="77"/>
        <end position="96"/>
    </location>
</feature>
<evidence type="ECO:0000256" key="5">
    <source>
        <dbReference type="RuleBase" id="RU000682"/>
    </source>
</evidence>
<keyword evidence="6" id="KW-0472">Membrane</keyword>
<feature type="transmembrane region" description="Helical" evidence="6">
    <location>
        <begin position="38"/>
        <end position="71"/>
    </location>
</feature>
<comment type="caution">
    <text evidence="8">The sequence shown here is derived from an EMBL/GenBank/DDBJ whole genome shotgun (WGS) entry which is preliminary data.</text>
</comment>
<dbReference type="AlphaFoldDB" id="A0A2P6NQA6"/>
<keyword evidence="6" id="KW-0812">Transmembrane</keyword>